<accession>A0A8H2DQR5</accession>
<dbReference type="AlphaFoldDB" id="A0A8H2DQR5"/>
<dbReference type="EMBL" id="SOZJ01000006">
    <property type="protein sequence ID" value="TGJ65750.1"/>
    <property type="molecule type" value="Genomic_DNA"/>
</dbReference>
<evidence type="ECO:0000313" key="1">
    <source>
        <dbReference type="EMBL" id="TGJ65750.1"/>
    </source>
</evidence>
<sequence length="72" mass="8495">MKDTAPVCVELQSLDTPTHWLVEGARQLWHVEYHNPNLYYHSLGPPAFTWLVLTRGLPRGLFKDAWWHRINN</sequence>
<name>A0A8H2DQR5_ORBOL</name>
<evidence type="ECO:0000313" key="2">
    <source>
        <dbReference type="Proteomes" id="UP000297595"/>
    </source>
</evidence>
<gene>
    <name evidence="1" type="ORF">EYR41_009696</name>
</gene>
<proteinExistence type="predicted"/>
<comment type="caution">
    <text evidence="1">The sequence shown here is derived from an EMBL/GenBank/DDBJ whole genome shotgun (WGS) entry which is preliminary data.</text>
</comment>
<reference evidence="1 2" key="1">
    <citation type="submission" date="2019-03" db="EMBL/GenBank/DDBJ databases">
        <title>Nematode-trapping fungi genome.</title>
        <authorList>
            <person name="Vidal-Diez De Ulzurrun G."/>
        </authorList>
    </citation>
    <scope>NUCLEOTIDE SEQUENCE [LARGE SCALE GENOMIC DNA]</scope>
    <source>
        <strain evidence="1 2">TWF154</strain>
    </source>
</reference>
<organism evidence="1 2">
    <name type="scientific">Orbilia oligospora</name>
    <name type="common">Nematode-trapping fungus</name>
    <name type="synonym">Arthrobotrys oligospora</name>
    <dbReference type="NCBI Taxonomy" id="2813651"/>
    <lineage>
        <taxon>Eukaryota</taxon>
        <taxon>Fungi</taxon>
        <taxon>Dikarya</taxon>
        <taxon>Ascomycota</taxon>
        <taxon>Pezizomycotina</taxon>
        <taxon>Orbiliomycetes</taxon>
        <taxon>Orbiliales</taxon>
        <taxon>Orbiliaceae</taxon>
        <taxon>Orbilia</taxon>
    </lineage>
</organism>
<dbReference type="Proteomes" id="UP000297595">
    <property type="component" value="Unassembled WGS sequence"/>
</dbReference>
<protein>
    <submittedName>
        <fullName evidence="1">Uncharacterized protein</fullName>
    </submittedName>
</protein>